<protein>
    <submittedName>
        <fullName evidence="2">Uncharacterized protein</fullName>
    </submittedName>
</protein>
<evidence type="ECO:0000256" key="1">
    <source>
        <dbReference type="SAM" id="SignalP"/>
    </source>
</evidence>
<keyword evidence="3" id="KW-1185">Reference proteome</keyword>
<sequence>MRSLHACAVILPLLAATAACSLPPAPSASLPPDAVVGAGDPTRSAIFGTAAAFASPAALANRPADAARAIANLEYLAVELPYGPRWAGISPNVASELALARNEARAALGIAPGAPPQAVIDQLYGVSRALRAGDQAAAERLLSPAVFQGGGAETLRRLASLPPLPHANTAAVLAQFEVQRLDMLGDRHGGPGGGGAYH</sequence>
<reference evidence="2 3" key="1">
    <citation type="submission" date="2021-08" db="EMBL/GenBank/DDBJ databases">
        <title>Caldovatus sediminis gen. nov., sp. nov., a moderately thermophilic bacterium isolated from a hot spring.</title>
        <authorList>
            <person name="Hu C.-J."/>
            <person name="Li W.-J."/>
            <person name="Xian W.-D."/>
        </authorList>
    </citation>
    <scope>NUCLEOTIDE SEQUENCE [LARGE SCALE GENOMIC DNA]</scope>
    <source>
        <strain evidence="2 3">SYSU G05006</strain>
    </source>
</reference>
<dbReference type="PROSITE" id="PS51257">
    <property type="entry name" value="PROKAR_LIPOPROTEIN"/>
    <property type="match status" value="1"/>
</dbReference>
<gene>
    <name evidence="2" type="ORF">K1J50_05400</name>
</gene>
<dbReference type="Proteomes" id="UP001519924">
    <property type="component" value="Unassembled WGS sequence"/>
</dbReference>
<organism evidence="2 3">
    <name type="scientific">Caldovatus aquaticus</name>
    <dbReference type="NCBI Taxonomy" id="2865671"/>
    <lineage>
        <taxon>Bacteria</taxon>
        <taxon>Pseudomonadati</taxon>
        <taxon>Pseudomonadota</taxon>
        <taxon>Alphaproteobacteria</taxon>
        <taxon>Acetobacterales</taxon>
        <taxon>Roseomonadaceae</taxon>
        <taxon>Caldovatus</taxon>
    </lineage>
</organism>
<name>A0ABS7EZX3_9PROT</name>
<evidence type="ECO:0000313" key="3">
    <source>
        <dbReference type="Proteomes" id="UP001519924"/>
    </source>
</evidence>
<feature type="chain" id="PRO_5045600614" evidence="1">
    <location>
        <begin position="19"/>
        <end position="198"/>
    </location>
</feature>
<keyword evidence="1" id="KW-0732">Signal</keyword>
<comment type="caution">
    <text evidence="2">The sequence shown here is derived from an EMBL/GenBank/DDBJ whole genome shotgun (WGS) entry which is preliminary data.</text>
</comment>
<dbReference type="RefSeq" id="WP_220116471.1">
    <property type="nucleotide sequence ID" value="NZ_JAHZUY010000008.1"/>
</dbReference>
<proteinExistence type="predicted"/>
<accession>A0ABS7EZX3</accession>
<dbReference type="EMBL" id="JAHZUY010000008">
    <property type="protein sequence ID" value="MBW8268917.1"/>
    <property type="molecule type" value="Genomic_DNA"/>
</dbReference>
<feature type="signal peptide" evidence="1">
    <location>
        <begin position="1"/>
        <end position="18"/>
    </location>
</feature>
<evidence type="ECO:0000313" key="2">
    <source>
        <dbReference type="EMBL" id="MBW8268917.1"/>
    </source>
</evidence>